<organism evidence="5 7">
    <name type="scientific">Porphyromonas crevioricanis</name>
    <dbReference type="NCBI Taxonomy" id="393921"/>
    <lineage>
        <taxon>Bacteria</taxon>
        <taxon>Pseudomonadati</taxon>
        <taxon>Bacteroidota</taxon>
        <taxon>Bacteroidia</taxon>
        <taxon>Bacteroidales</taxon>
        <taxon>Porphyromonadaceae</taxon>
        <taxon>Porphyromonas</taxon>
    </lineage>
</organism>
<evidence type="ECO:0000256" key="1">
    <source>
        <dbReference type="ARBA" id="ARBA00010529"/>
    </source>
</evidence>
<dbReference type="GO" id="GO:0030527">
    <property type="term" value="F:structural constituent of chromatin"/>
    <property type="evidence" value="ECO:0007669"/>
    <property type="project" value="InterPro"/>
</dbReference>
<dbReference type="STRING" id="393921.HQ45_09430"/>
<dbReference type="PRINTS" id="PR01727">
    <property type="entry name" value="DNABINDINGHU"/>
</dbReference>
<sequence length="87" mass="9294">MNKSEFVAAVAEKSGLKKGDALKAVNAFIEVLIESLRKGLKISLLGFGTFSVVDKAERKGINPATKKPIIIKARKVAKFKPGAGLKL</sequence>
<evidence type="ECO:0000313" key="8">
    <source>
        <dbReference type="Proteomes" id="UP000249300"/>
    </source>
</evidence>
<dbReference type="GO" id="GO:0003677">
    <property type="term" value="F:DNA binding"/>
    <property type="evidence" value="ECO:0007669"/>
    <property type="project" value="UniProtKB-KW"/>
</dbReference>
<dbReference type="PANTHER" id="PTHR33175">
    <property type="entry name" value="DNA-BINDING PROTEIN HU"/>
    <property type="match status" value="1"/>
</dbReference>
<evidence type="ECO:0000256" key="3">
    <source>
        <dbReference type="ARBA" id="ARBA00023125"/>
    </source>
</evidence>
<gene>
    <name evidence="6" type="primary">hup</name>
    <name evidence="5" type="ORF">HQ38_02445</name>
    <name evidence="6" type="ORF">NCTC12858_01340</name>
</gene>
<name>A0A0A2G5Y7_9PORP</name>
<dbReference type="InterPro" id="IPR020816">
    <property type="entry name" value="Histone-like_DNA-bd_CS"/>
</dbReference>
<dbReference type="CDD" id="cd13831">
    <property type="entry name" value="HU"/>
    <property type="match status" value="1"/>
</dbReference>
<dbReference type="PROSITE" id="PS00045">
    <property type="entry name" value="HISTONE_LIKE"/>
    <property type="match status" value="1"/>
</dbReference>
<dbReference type="KEGG" id="pcre:NCTC12858_01340"/>
<accession>A0A0A2G5Y7</accession>
<dbReference type="SMART" id="SM00411">
    <property type="entry name" value="BHL"/>
    <property type="match status" value="1"/>
</dbReference>
<evidence type="ECO:0000313" key="5">
    <source>
        <dbReference type="EMBL" id="KGN95849.1"/>
    </source>
</evidence>
<keyword evidence="8" id="KW-1185">Reference proteome</keyword>
<dbReference type="InterPro" id="IPR000119">
    <property type="entry name" value="Hist_DNA-bd"/>
</dbReference>
<evidence type="ECO:0000313" key="6">
    <source>
        <dbReference type="EMBL" id="SQH73480.1"/>
    </source>
</evidence>
<evidence type="ECO:0000313" key="7">
    <source>
        <dbReference type="Proteomes" id="UP000030136"/>
    </source>
</evidence>
<reference evidence="5 7" key="1">
    <citation type="submission" date="2014-08" db="EMBL/GenBank/DDBJ databases">
        <title>Porphyromonas crevioricanis strain:COT-253_OH1447 Genome sequencing.</title>
        <authorList>
            <person name="Wallis C."/>
            <person name="Deusch O."/>
            <person name="O'Flynn C."/>
            <person name="Davis I."/>
            <person name="Jospin G."/>
            <person name="Darling A.E."/>
            <person name="Coil D.A."/>
            <person name="Alexiev A."/>
            <person name="Horsfall A."/>
            <person name="Kirkwood N."/>
            <person name="Harris S."/>
            <person name="Eisen J.A."/>
        </authorList>
    </citation>
    <scope>NUCLEOTIDE SEQUENCE [LARGE SCALE GENOMIC DNA]</scope>
    <source>
        <strain evidence="7">COT-253 OH1447</strain>
        <strain evidence="5">COT-253_OH1447</strain>
    </source>
</reference>
<evidence type="ECO:0000256" key="4">
    <source>
        <dbReference type="RuleBase" id="RU003939"/>
    </source>
</evidence>
<dbReference type="PANTHER" id="PTHR33175:SF3">
    <property type="entry name" value="DNA-BINDING PROTEIN HU-BETA"/>
    <property type="match status" value="1"/>
</dbReference>
<dbReference type="GO" id="GO:0030261">
    <property type="term" value="P:chromosome condensation"/>
    <property type="evidence" value="ECO:0007669"/>
    <property type="project" value="UniProtKB-KW"/>
</dbReference>
<dbReference type="Proteomes" id="UP000030136">
    <property type="component" value="Unassembled WGS sequence"/>
</dbReference>
<keyword evidence="2" id="KW-0226">DNA condensation</keyword>
<dbReference type="Gene3D" id="4.10.520.10">
    <property type="entry name" value="IHF-like DNA-binding proteins"/>
    <property type="match status" value="1"/>
</dbReference>
<dbReference type="EMBL" id="LS483447">
    <property type="protein sequence ID" value="SQH73480.1"/>
    <property type="molecule type" value="Genomic_DNA"/>
</dbReference>
<dbReference type="eggNOG" id="COG0776">
    <property type="taxonomic scope" value="Bacteria"/>
</dbReference>
<protein>
    <submittedName>
        <fullName evidence="5">DNA-binding protein</fullName>
    </submittedName>
    <submittedName>
        <fullName evidence="6">HB</fullName>
    </submittedName>
</protein>
<evidence type="ECO:0000256" key="2">
    <source>
        <dbReference type="ARBA" id="ARBA00023067"/>
    </source>
</evidence>
<dbReference type="Pfam" id="PF00216">
    <property type="entry name" value="Bac_DNA_binding"/>
    <property type="match status" value="1"/>
</dbReference>
<dbReference type="SUPFAM" id="SSF47729">
    <property type="entry name" value="IHF-like DNA-binding proteins"/>
    <property type="match status" value="1"/>
</dbReference>
<comment type="similarity">
    <text evidence="1 4">Belongs to the bacterial histone-like protein family.</text>
</comment>
<proteinExistence type="inferred from homology"/>
<dbReference type="OrthoDB" id="9799835at2"/>
<keyword evidence="3 5" id="KW-0238">DNA-binding</keyword>
<reference evidence="6 8" key="2">
    <citation type="submission" date="2018-06" db="EMBL/GenBank/DDBJ databases">
        <authorList>
            <consortium name="Pathogen Informatics"/>
            <person name="Doyle S."/>
        </authorList>
    </citation>
    <scope>NUCLEOTIDE SEQUENCE [LARGE SCALE GENOMIC DNA]</scope>
    <source>
        <strain evidence="6 8">NCTC12858</strain>
    </source>
</reference>
<dbReference type="EMBL" id="JQJC01000009">
    <property type="protein sequence ID" value="KGN95849.1"/>
    <property type="molecule type" value="Genomic_DNA"/>
</dbReference>
<dbReference type="AlphaFoldDB" id="A0A0A2G5Y7"/>
<dbReference type="Proteomes" id="UP000249300">
    <property type="component" value="Chromosome 1"/>
</dbReference>
<dbReference type="GO" id="GO:0005829">
    <property type="term" value="C:cytosol"/>
    <property type="evidence" value="ECO:0007669"/>
    <property type="project" value="TreeGrafter"/>
</dbReference>
<dbReference type="InterPro" id="IPR010992">
    <property type="entry name" value="IHF-like_DNA-bd_dom_sf"/>
</dbReference>